<name>A0A6A4I2I5_9AGAR</name>
<evidence type="ECO:0000313" key="1">
    <source>
        <dbReference type="EMBL" id="KAE9404173.1"/>
    </source>
</evidence>
<reference evidence="1" key="1">
    <citation type="journal article" date="2019" name="Environ. Microbiol.">
        <title>Fungal ecological strategies reflected in gene transcription - a case study of two litter decomposers.</title>
        <authorList>
            <person name="Barbi F."/>
            <person name="Kohler A."/>
            <person name="Barry K."/>
            <person name="Baskaran P."/>
            <person name="Daum C."/>
            <person name="Fauchery L."/>
            <person name="Ihrmark K."/>
            <person name="Kuo A."/>
            <person name="LaButti K."/>
            <person name="Lipzen A."/>
            <person name="Morin E."/>
            <person name="Grigoriev I.V."/>
            <person name="Henrissat B."/>
            <person name="Lindahl B."/>
            <person name="Martin F."/>
        </authorList>
    </citation>
    <scope>NUCLEOTIDE SEQUENCE</scope>
    <source>
        <strain evidence="1">JB14</strain>
    </source>
</reference>
<dbReference type="SUPFAM" id="SSF53098">
    <property type="entry name" value="Ribonuclease H-like"/>
    <property type="match status" value="1"/>
</dbReference>
<organism evidence="1 2">
    <name type="scientific">Gymnopus androsaceus JB14</name>
    <dbReference type="NCBI Taxonomy" id="1447944"/>
    <lineage>
        <taxon>Eukaryota</taxon>
        <taxon>Fungi</taxon>
        <taxon>Dikarya</taxon>
        <taxon>Basidiomycota</taxon>
        <taxon>Agaricomycotina</taxon>
        <taxon>Agaricomycetes</taxon>
        <taxon>Agaricomycetidae</taxon>
        <taxon>Agaricales</taxon>
        <taxon>Marasmiineae</taxon>
        <taxon>Omphalotaceae</taxon>
        <taxon>Gymnopus</taxon>
    </lineage>
</organism>
<dbReference type="InterPro" id="IPR012337">
    <property type="entry name" value="RNaseH-like_sf"/>
</dbReference>
<protein>
    <recommendedName>
        <fullName evidence="3">HAT C-terminal dimerisation domain-containing protein</fullName>
    </recommendedName>
</protein>
<sequence length="56" mass="6448">MILQTNHALPNAQFDEFDCYLADGVVPTDNPLKWWLMNRKVYPNLAWLATSVHSAM</sequence>
<dbReference type="Proteomes" id="UP000799118">
    <property type="component" value="Unassembled WGS sequence"/>
</dbReference>
<evidence type="ECO:0000313" key="2">
    <source>
        <dbReference type="Proteomes" id="UP000799118"/>
    </source>
</evidence>
<evidence type="ECO:0008006" key="3">
    <source>
        <dbReference type="Google" id="ProtNLM"/>
    </source>
</evidence>
<proteinExistence type="predicted"/>
<dbReference type="EMBL" id="ML769419">
    <property type="protein sequence ID" value="KAE9404173.1"/>
    <property type="molecule type" value="Genomic_DNA"/>
</dbReference>
<accession>A0A6A4I2I5</accession>
<feature type="non-terminal residue" evidence="1">
    <location>
        <position position="56"/>
    </location>
</feature>
<gene>
    <name evidence="1" type="ORF">BT96DRAFT_878008</name>
</gene>
<keyword evidence="2" id="KW-1185">Reference proteome</keyword>
<dbReference type="AlphaFoldDB" id="A0A6A4I2I5"/>